<organism evidence="4 5">
    <name type="scientific">Bacillus cereus</name>
    <dbReference type="NCBI Taxonomy" id="1396"/>
    <lineage>
        <taxon>Bacteria</taxon>
        <taxon>Bacillati</taxon>
        <taxon>Bacillota</taxon>
        <taxon>Bacilli</taxon>
        <taxon>Bacillales</taxon>
        <taxon>Bacillaceae</taxon>
        <taxon>Bacillus</taxon>
        <taxon>Bacillus cereus group</taxon>
    </lineage>
</organism>
<dbReference type="Gene3D" id="2.160.10.10">
    <property type="entry name" value="Hexapeptide repeat proteins"/>
    <property type="match status" value="1"/>
</dbReference>
<dbReference type="AlphaFoldDB" id="A0A9X0GC09"/>
<protein>
    <submittedName>
        <fullName evidence="4">Galactoside O-acetyltransferase</fullName>
    </submittedName>
</protein>
<evidence type="ECO:0000256" key="2">
    <source>
        <dbReference type="ARBA" id="ARBA00022737"/>
    </source>
</evidence>
<evidence type="ECO:0000256" key="1">
    <source>
        <dbReference type="ARBA" id="ARBA00022679"/>
    </source>
</evidence>
<dbReference type="Proteomes" id="UP000036243">
    <property type="component" value="Unassembled WGS sequence"/>
</dbReference>
<dbReference type="PROSITE" id="PS00101">
    <property type="entry name" value="HEXAPEP_TRANSFERASES"/>
    <property type="match status" value="1"/>
</dbReference>
<reference evidence="4 5" key="1">
    <citation type="submission" date="2015-02" db="EMBL/GenBank/DDBJ databases">
        <title>Evolution of B. cereus sensu lato: Distribution, horizontal transfer and duplication of chromosomal virulence genes.</title>
        <authorList>
            <person name="Boehm M.-E."/>
            <person name="Huptas C."/>
            <person name="Krey V.M."/>
            <person name="Scherer S."/>
        </authorList>
    </citation>
    <scope>NUCLEOTIDE SEQUENCE [LARGE SCALE GENOMIC DNA]</scope>
    <source>
        <strain evidence="4 5">#17</strain>
    </source>
</reference>
<dbReference type="CDD" id="cd04647">
    <property type="entry name" value="LbH_MAT_like"/>
    <property type="match status" value="1"/>
</dbReference>
<dbReference type="InterPro" id="IPR011004">
    <property type="entry name" value="Trimer_LpxA-like_sf"/>
</dbReference>
<dbReference type="PANTHER" id="PTHR43300:SF12">
    <property type="entry name" value="CHLORAMPHENICOL ACETYLTRANSFERASE"/>
    <property type="match status" value="1"/>
</dbReference>
<dbReference type="InterPro" id="IPR050179">
    <property type="entry name" value="Trans_hexapeptide_repeat"/>
</dbReference>
<evidence type="ECO:0000256" key="3">
    <source>
        <dbReference type="ARBA" id="ARBA00023315"/>
    </source>
</evidence>
<gene>
    <name evidence="4" type="ORF">TQ94_03655</name>
</gene>
<keyword evidence="2" id="KW-0677">Repeat</keyword>
<name>A0A9X0GC09_BACCE</name>
<evidence type="ECO:0000313" key="4">
    <source>
        <dbReference type="EMBL" id="KMP20962.1"/>
    </source>
</evidence>
<dbReference type="RefSeq" id="WP_025710350.1">
    <property type="nucleotide sequence ID" value="NZ_AZNI01000029.1"/>
</dbReference>
<dbReference type="InterPro" id="IPR018357">
    <property type="entry name" value="Hexapep_transf_CS"/>
</dbReference>
<evidence type="ECO:0000313" key="5">
    <source>
        <dbReference type="Proteomes" id="UP000036243"/>
    </source>
</evidence>
<dbReference type="FunFam" id="2.160.10.10:FF:000034">
    <property type="entry name" value="Galactoside O-acetyltransferase"/>
    <property type="match status" value="1"/>
</dbReference>
<proteinExistence type="predicted"/>
<sequence>MNSFYSQEELKKVGFLSVGKNVLVSKKASIYNPSAISVGNHVRIDDFCILSGKITIGSYSHISAYTALYGGEVGIEMHDFANISAKTIIYAVLDDFSGNTLMGPTVPNQYRNVKAEKVILKKHVIIGANSIIFPNVTVGEGTAVGAMSMVKESLDDWYIYAGVPVRKVKPRQKKMLELEIDFLKAFILNKKE</sequence>
<keyword evidence="1" id="KW-0808">Transferase</keyword>
<accession>A0A9X0GC09</accession>
<keyword evidence="3" id="KW-0012">Acyltransferase</keyword>
<dbReference type="GO" id="GO:0016746">
    <property type="term" value="F:acyltransferase activity"/>
    <property type="evidence" value="ECO:0007669"/>
    <property type="project" value="UniProtKB-KW"/>
</dbReference>
<comment type="caution">
    <text evidence="4">The sequence shown here is derived from an EMBL/GenBank/DDBJ whole genome shotgun (WGS) entry which is preliminary data.</text>
</comment>
<dbReference type="SUPFAM" id="SSF51161">
    <property type="entry name" value="Trimeric LpxA-like enzymes"/>
    <property type="match status" value="1"/>
</dbReference>
<dbReference type="PANTHER" id="PTHR43300">
    <property type="entry name" value="ACETYLTRANSFERASE"/>
    <property type="match status" value="1"/>
</dbReference>
<dbReference type="EMBL" id="JYFW01000009">
    <property type="protein sequence ID" value="KMP20962.1"/>
    <property type="molecule type" value="Genomic_DNA"/>
</dbReference>